<dbReference type="Gene3D" id="1.10.730.20">
    <property type="match status" value="1"/>
</dbReference>
<dbReference type="SUPFAM" id="SSF52374">
    <property type="entry name" value="Nucleotidylyl transferase"/>
    <property type="match status" value="1"/>
</dbReference>
<evidence type="ECO:0000256" key="9">
    <source>
        <dbReference type="ARBA" id="ARBA00025217"/>
    </source>
</evidence>
<comment type="function">
    <text evidence="9 11">Catalyzes the attachment of isoleucine to tRNA(Ile). As IleRS can inadvertently accommodate and process structurally similar amino acids such as valine, to avoid such errors it has two additional distinct tRNA(Ile)-dependent editing activities. One activity is designated as 'pretransfer' editing and involves the hydrolysis of activated Val-AMP. The other activity is designated 'posttransfer' editing and involves deacylation of mischarged Val-tRNA(Ile).</text>
</comment>
<dbReference type="CDD" id="cd07960">
    <property type="entry name" value="Anticodon_Ia_Ile_BEm"/>
    <property type="match status" value="1"/>
</dbReference>
<feature type="domain" description="Aminoacyl-tRNA synthetase class Ia" evidence="13">
    <location>
        <begin position="28"/>
        <end position="645"/>
    </location>
</feature>
<keyword evidence="8 11" id="KW-0030">Aminoacyl-tRNA synthetase</keyword>
<keyword evidence="4 11" id="KW-0547">Nucleotide-binding</keyword>
<dbReference type="InterPro" id="IPR023585">
    <property type="entry name" value="Ile-tRNA-ligase_type1"/>
</dbReference>
<evidence type="ECO:0000256" key="3">
    <source>
        <dbReference type="ARBA" id="ARBA00022598"/>
    </source>
</evidence>
<dbReference type="PANTHER" id="PTHR42765:SF1">
    <property type="entry name" value="ISOLEUCINE--TRNA LIGASE, MITOCHONDRIAL"/>
    <property type="match status" value="1"/>
</dbReference>
<comment type="similarity">
    <text evidence="1 11">Belongs to the class-I aminoacyl-tRNA synthetase family. IleS type 1 subfamily.</text>
</comment>
<dbReference type="RefSeq" id="WP_104723946.1">
    <property type="nucleotide sequence ID" value="NZ_FZNE01000002.1"/>
</dbReference>
<dbReference type="GO" id="GO:0002161">
    <property type="term" value="F:aminoacyl-tRNA deacylase activity"/>
    <property type="evidence" value="ECO:0007669"/>
    <property type="project" value="InterPro"/>
</dbReference>
<keyword evidence="6 11" id="KW-0067">ATP-binding</keyword>
<comment type="cofactor">
    <cofactor evidence="11">
        <name>Zn(2+)</name>
        <dbReference type="ChEBI" id="CHEBI:29105"/>
    </cofactor>
    <text evidence="11">Binds 1 zinc ion per subunit.</text>
</comment>
<dbReference type="GO" id="GO:0008270">
    <property type="term" value="F:zinc ion binding"/>
    <property type="evidence" value="ECO:0007669"/>
    <property type="project" value="UniProtKB-UniRule"/>
</dbReference>
<dbReference type="SUPFAM" id="SSF47323">
    <property type="entry name" value="Anticodon-binding domain of a subclass of class I aminoacyl-tRNA synthetases"/>
    <property type="match status" value="1"/>
</dbReference>
<dbReference type="InterPro" id="IPR033708">
    <property type="entry name" value="Anticodon_Ile_BEm"/>
</dbReference>
<reference evidence="15 16" key="1">
    <citation type="submission" date="2018-04" db="EMBL/GenBank/DDBJ databases">
        <title>Novel Campyloabacter and Helicobacter Species and Strains.</title>
        <authorList>
            <person name="Mannion A.J."/>
            <person name="Shen Z."/>
            <person name="Fox J.G."/>
        </authorList>
    </citation>
    <scope>NUCLEOTIDE SEQUENCE [LARGE SCALE GENOMIC DNA]</scope>
    <source>
        <strain evidence="15 16">ATCC 700242</strain>
    </source>
</reference>
<feature type="short sequence motif" description="'HIGH' region" evidence="11">
    <location>
        <begin position="57"/>
        <end position="67"/>
    </location>
</feature>
<dbReference type="Gene3D" id="3.40.50.620">
    <property type="entry name" value="HUPs"/>
    <property type="match status" value="2"/>
</dbReference>
<feature type="binding site" evidence="11">
    <location>
        <position position="888"/>
    </location>
    <ligand>
        <name>Zn(2+)</name>
        <dbReference type="ChEBI" id="CHEBI:29105"/>
    </ligand>
</feature>
<evidence type="ECO:0000313" key="15">
    <source>
        <dbReference type="EMBL" id="RDU70082.1"/>
    </source>
</evidence>
<dbReference type="EC" id="6.1.1.5" evidence="11"/>
<dbReference type="InterPro" id="IPR009080">
    <property type="entry name" value="tRNAsynth_Ia_anticodon-bd"/>
</dbReference>
<dbReference type="GO" id="GO:0006428">
    <property type="term" value="P:isoleucyl-tRNA aminoacylation"/>
    <property type="evidence" value="ECO:0007669"/>
    <property type="project" value="UniProtKB-UniRule"/>
</dbReference>
<dbReference type="SUPFAM" id="SSF50677">
    <property type="entry name" value="ValRS/IleRS/LeuRS editing domain"/>
    <property type="match status" value="1"/>
</dbReference>
<dbReference type="InterPro" id="IPR013155">
    <property type="entry name" value="M/V/L/I-tRNA-synth_anticd-bd"/>
</dbReference>
<feature type="binding site" evidence="11">
    <location>
        <position position="609"/>
    </location>
    <ligand>
        <name>ATP</name>
        <dbReference type="ChEBI" id="CHEBI:30616"/>
    </ligand>
</feature>
<dbReference type="GO" id="GO:0005829">
    <property type="term" value="C:cytosol"/>
    <property type="evidence" value="ECO:0007669"/>
    <property type="project" value="TreeGrafter"/>
</dbReference>
<dbReference type="Gene3D" id="1.10.10.830">
    <property type="entry name" value="Ile-tRNA synthetase CP2 domain-like"/>
    <property type="match status" value="1"/>
</dbReference>
<keyword evidence="3 11" id="KW-0436">Ligase</keyword>
<evidence type="ECO:0000256" key="7">
    <source>
        <dbReference type="ARBA" id="ARBA00022917"/>
    </source>
</evidence>
<comment type="subunit">
    <text evidence="11">Monomer.</text>
</comment>
<protein>
    <recommendedName>
        <fullName evidence="11">Isoleucine--tRNA ligase</fullName>
        <ecNumber evidence="11">6.1.1.5</ecNumber>
    </recommendedName>
    <alternativeName>
        <fullName evidence="11">Isoleucyl-tRNA synthetase</fullName>
        <shortName evidence="11">IleRS</shortName>
    </alternativeName>
</protein>
<dbReference type="Pfam" id="PF08264">
    <property type="entry name" value="Anticodon_1"/>
    <property type="match status" value="1"/>
</dbReference>
<dbReference type="HAMAP" id="MF_02002">
    <property type="entry name" value="Ile_tRNA_synth_type1"/>
    <property type="match status" value="1"/>
</dbReference>
<feature type="short sequence motif" description="'KMSKS' region" evidence="11">
    <location>
        <begin position="606"/>
        <end position="610"/>
    </location>
</feature>
<dbReference type="InterPro" id="IPR014729">
    <property type="entry name" value="Rossmann-like_a/b/a_fold"/>
</dbReference>
<comment type="caution">
    <text evidence="15">The sequence shown here is derived from an EMBL/GenBank/DDBJ whole genome shotgun (WGS) entry which is preliminary data.</text>
</comment>
<evidence type="ECO:0000256" key="1">
    <source>
        <dbReference type="ARBA" id="ARBA00006887"/>
    </source>
</evidence>
<name>A0A3D8IXU1_9HELI</name>
<dbReference type="Gene3D" id="3.90.740.10">
    <property type="entry name" value="Valyl/Leucyl/Isoleucyl-tRNA synthetase, editing domain"/>
    <property type="match status" value="1"/>
</dbReference>
<dbReference type="InterPro" id="IPR002300">
    <property type="entry name" value="aa-tRNA-synth_Ia"/>
</dbReference>
<evidence type="ECO:0000256" key="11">
    <source>
        <dbReference type="HAMAP-Rule" id="MF_02002"/>
    </source>
</evidence>
<dbReference type="NCBIfam" id="TIGR00392">
    <property type="entry name" value="ileS"/>
    <property type="match status" value="1"/>
</dbReference>
<evidence type="ECO:0000256" key="8">
    <source>
        <dbReference type="ARBA" id="ARBA00023146"/>
    </source>
</evidence>
<dbReference type="OrthoDB" id="9810365at2"/>
<dbReference type="Proteomes" id="UP000257067">
    <property type="component" value="Unassembled WGS sequence"/>
</dbReference>
<dbReference type="EMBL" id="NXLU01000001">
    <property type="protein sequence ID" value="RDU70082.1"/>
    <property type="molecule type" value="Genomic_DNA"/>
</dbReference>
<keyword evidence="5 11" id="KW-0862">Zinc</keyword>
<dbReference type="CDD" id="cd00818">
    <property type="entry name" value="IleRS_core"/>
    <property type="match status" value="1"/>
</dbReference>
<dbReference type="GO" id="GO:0000049">
    <property type="term" value="F:tRNA binding"/>
    <property type="evidence" value="ECO:0007669"/>
    <property type="project" value="InterPro"/>
</dbReference>
<gene>
    <name evidence="11" type="primary">ileS</name>
    <name evidence="15" type="ORF">CQA62_01325</name>
</gene>
<dbReference type="GO" id="GO:0004822">
    <property type="term" value="F:isoleucine-tRNA ligase activity"/>
    <property type="evidence" value="ECO:0007669"/>
    <property type="project" value="UniProtKB-UniRule"/>
</dbReference>
<dbReference type="InterPro" id="IPR009008">
    <property type="entry name" value="Val/Leu/Ile-tRNA-synth_edit"/>
</dbReference>
<dbReference type="InterPro" id="IPR001412">
    <property type="entry name" value="aa-tRNA-synth_I_CS"/>
</dbReference>
<dbReference type="PROSITE" id="PS00178">
    <property type="entry name" value="AA_TRNA_LIGASE_I"/>
    <property type="match status" value="1"/>
</dbReference>
<dbReference type="GO" id="GO:0005524">
    <property type="term" value="F:ATP binding"/>
    <property type="evidence" value="ECO:0007669"/>
    <property type="project" value="UniProtKB-UniRule"/>
</dbReference>
<feature type="domain" description="Methionyl/Valyl/Leucyl/Isoleucyl-tRNA synthetase anticodon-binding" evidence="14">
    <location>
        <begin position="686"/>
        <end position="839"/>
    </location>
</feature>
<evidence type="ECO:0000256" key="5">
    <source>
        <dbReference type="ARBA" id="ARBA00022833"/>
    </source>
</evidence>
<evidence type="ECO:0000256" key="6">
    <source>
        <dbReference type="ARBA" id="ARBA00022840"/>
    </source>
</evidence>
<sequence>MDYKESMKLPQTDFPMRGNLPNNEPLTYKKWQEQKAFLQMQNQRDPLRSFTLHDGPPYANGHLHVGHAINKILKDIIIKFHYFQGEYPYYTPGWDCHGLPIEQQVEKKIGKEKKDSLPKAKIRELCREWARNFVDIQSQEFQSLGVLGDFENPYKTMDFDFEADIYQVLCQIAQNGLLAQRYKPIYWSWAAKSALAEAEVEYQEKISDSIYVAFALSPKSLEKLGVQKASFVIWTTTPWTLPANVAIALKPDECYVLTSEGYIIAKALLETLLQKDVLKEGKIIKEWNSSELEKLVALNPLNGRESLIILGDHVVMSDGTGCVHTATGHGEDDYRVGLKYGLPVFVPVDDGGNYNELIILEGLLDKEFLGKNIFESQEKIMTLLGASLLKAQKIKHSYPHCWRTHQPVIFRATTQWFILMDKPFYQGKTLREIALEQIEKVAFYPESGKNRLKTMIENRPDWCISRQRDWGVPIAFFIDKKSGEALLDAEVMKHLQNIFRTEGCDAWWSKSIQELLPSNLKHRAEEFEKNLDILDVWFDSGSTWKAVLQSSKYNSGNYPANLYLEGSDQHRGWFQSSLLLSCALNGKAPFSMVLTHGFSVDENGEKMSKSKGNVIAPEEILKEFGSEILRLFIASSDYQNDLKISKSILKQVAESYRKIRNTLRFLLANTNDCKEILGLEHFSKIDKWAYQVAMQTFDRIQECFREFDFVKGIALLQNFITNELSGIYLELCKDSLYCDEVGSKKREASLSVMAIIAREMLYCIAPILTYTANEALGYASEAITEGKIKDVFSLSRSPYRYEVNEDFKELLEIKNAFESALNTLKQEGEIKSSLELAVVSEYEFEALDVWLIVSESLKEGSGEKVAEFEVNGKIFNLHKSTKHKCPRCWRYLSLEENTPCKRCADVLEKMC</sequence>
<evidence type="ECO:0000256" key="2">
    <source>
        <dbReference type="ARBA" id="ARBA00022490"/>
    </source>
</evidence>
<comment type="domain">
    <text evidence="11">IleRS has two distinct active sites: one for aminoacylation and one for editing. The misactivated valine is translocated from the active site to the editing site, which sterically excludes the correctly activated isoleucine. The single editing site contains two valyl binding pockets, one specific for each substrate (Val-AMP or Val-tRNA(Ile)).</text>
</comment>
<comment type="subcellular location">
    <subcellularLocation>
        <location evidence="11">Cytoplasm</location>
    </subcellularLocation>
</comment>
<dbReference type="PANTHER" id="PTHR42765">
    <property type="entry name" value="SOLEUCYL-TRNA SYNTHETASE"/>
    <property type="match status" value="1"/>
</dbReference>
<accession>A0A3D8IXU1</accession>
<proteinExistence type="inferred from homology"/>
<keyword evidence="7 11" id="KW-0648">Protein biosynthesis</keyword>
<evidence type="ECO:0000313" key="16">
    <source>
        <dbReference type="Proteomes" id="UP000257067"/>
    </source>
</evidence>
<feature type="binding site" evidence="11">
    <location>
        <position position="885"/>
    </location>
    <ligand>
        <name>Zn(2+)</name>
        <dbReference type="ChEBI" id="CHEBI:29105"/>
    </ligand>
</feature>
<feature type="binding site" evidence="11">
    <location>
        <position position="903"/>
    </location>
    <ligand>
        <name>Zn(2+)</name>
        <dbReference type="ChEBI" id="CHEBI:29105"/>
    </ligand>
</feature>
<keyword evidence="11" id="KW-0479">Metal-binding</keyword>
<organism evidence="15 16">
    <name type="scientific">Helicobacter cholecystus</name>
    <dbReference type="NCBI Taxonomy" id="45498"/>
    <lineage>
        <taxon>Bacteria</taxon>
        <taxon>Pseudomonadati</taxon>
        <taxon>Campylobacterota</taxon>
        <taxon>Epsilonproteobacteria</taxon>
        <taxon>Campylobacterales</taxon>
        <taxon>Helicobacteraceae</taxon>
        <taxon>Helicobacter</taxon>
    </lineage>
</organism>
<dbReference type="Pfam" id="PF00133">
    <property type="entry name" value="tRNA-synt_1"/>
    <property type="match status" value="1"/>
</dbReference>
<evidence type="ECO:0000256" key="12">
    <source>
        <dbReference type="SAM" id="MobiDB-lite"/>
    </source>
</evidence>
<evidence type="ECO:0000256" key="10">
    <source>
        <dbReference type="ARBA" id="ARBA00048359"/>
    </source>
</evidence>
<dbReference type="AlphaFoldDB" id="A0A3D8IXU1"/>
<dbReference type="PRINTS" id="PR00984">
    <property type="entry name" value="TRNASYNTHILE"/>
</dbReference>
<dbReference type="InterPro" id="IPR050081">
    <property type="entry name" value="Ile-tRNA_ligase"/>
</dbReference>
<evidence type="ECO:0000259" key="13">
    <source>
        <dbReference type="Pfam" id="PF00133"/>
    </source>
</evidence>
<evidence type="ECO:0000256" key="4">
    <source>
        <dbReference type="ARBA" id="ARBA00022741"/>
    </source>
</evidence>
<comment type="catalytic activity">
    <reaction evidence="10 11">
        <text>tRNA(Ile) + L-isoleucine + ATP = L-isoleucyl-tRNA(Ile) + AMP + diphosphate</text>
        <dbReference type="Rhea" id="RHEA:11060"/>
        <dbReference type="Rhea" id="RHEA-COMP:9666"/>
        <dbReference type="Rhea" id="RHEA-COMP:9695"/>
        <dbReference type="ChEBI" id="CHEBI:30616"/>
        <dbReference type="ChEBI" id="CHEBI:33019"/>
        <dbReference type="ChEBI" id="CHEBI:58045"/>
        <dbReference type="ChEBI" id="CHEBI:78442"/>
        <dbReference type="ChEBI" id="CHEBI:78528"/>
        <dbReference type="ChEBI" id="CHEBI:456215"/>
        <dbReference type="EC" id="6.1.1.5"/>
    </reaction>
</comment>
<feature type="region of interest" description="Disordered" evidence="12">
    <location>
        <begin position="1"/>
        <end position="20"/>
    </location>
</feature>
<keyword evidence="2 11" id="KW-0963">Cytoplasm</keyword>
<keyword evidence="16" id="KW-1185">Reference proteome</keyword>
<evidence type="ECO:0000259" key="14">
    <source>
        <dbReference type="Pfam" id="PF08264"/>
    </source>
</evidence>
<feature type="binding site" evidence="11">
    <location>
        <position position="565"/>
    </location>
    <ligand>
        <name>L-isoleucyl-5'-AMP</name>
        <dbReference type="ChEBI" id="CHEBI:178002"/>
    </ligand>
</feature>
<feature type="binding site" evidence="11">
    <location>
        <position position="900"/>
    </location>
    <ligand>
        <name>Zn(2+)</name>
        <dbReference type="ChEBI" id="CHEBI:29105"/>
    </ligand>
</feature>
<dbReference type="InterPro" id="IPR002301">
    <property type="entry name" value="Ile-tRNA-ligase"/>
</dbReference>